<evidence type="ECO:0000313" key="1">
    <source>
        <dbReference type="EMBL" id="GJS85363.1"/>
    </source>
</evidence>
<sequence length="324" mass="36622">MNEHCSTIVKDALPPKEKDPGSVTLPCNINNVCFDKALAALGASVSVMPYSTFTNLGLEKLAPTKLIIELVDKTVKCPKGIAKNVLVGIDKFVFHVAFIVLDMPEDTKIPLVLKRPFLSTAHAKIYVFKRKFALRFGNDKIVFKSDSPTSNIIKKVNALSLRERMELDLEDRLMGEALIFNRSENHEFRYFIELNDLNEPLELRNKEIEDLGPTIKEGEVIDEPKAYIVKTRDDDMIVEGIDEYPRYEHVNDNFFPVLSINVMSKNFYNLIIKDKVEYKGINVVGALINVPIFDGKFSIVTDFAVVENMDACRDKDMGDVIVGK</sequence>
<dbReference type="CDD" id="cd00303">
    <property type="entry name" value="retropepsin_like"/>
    <property type="match status" value="1"/>
</dbReference>
<keyword evidence="2" id="KW-1185">Reference proteome</keyword>
<evidence type="ECO:0000313" key="2">
    <source>
        <dbReference type="Proteomes" id="UP001151760"/>
    </source>
</evidence>
<dbReference type="PANTHER" id="PTHR33067:SF9">
    <property type="entry name" value="RNA-DIRECTED DNA POLYMERASE"/>
    <property type="match status" value="1"/>
</dbReference>
<dbReference type="EMBL" id="BQNB010011043">
    <property type="protein sequence ID" value="GJS85363.1"/>
    <property type="molecule type" value="Genomic_DNA"/>
</dbReference>
<comment type="caution">
    <text evidence="1">The sequence shown here is derived from an EMBL/GenBank/DDBJ whole genome shotgun (WGS) entry which is preliminary data.</text>
</comment>
<organism evidence="1 2">
    <name type="scientific">Tanacetum coccineum</name>
    <dbReference type="NCBI Taxonomy" id="301880"/>
    <lineage>
        <taxon>Eukaryota</taxon>
        <taxon>Viridiplantae</taxon>
        <taxon>Streptophyta</taxon>
        <taxon>Embryophyta</taxon>
        <taxon>Tracheophyta</taxon>
        <taxon>Spermatophyta</taxon>
        <taxon>Magnoliopsida</taxon>
        <taxon>eudicotyledons</taxon>
        <taxon>Gunneridae</taxon>
        <taxon>Pentapetalae</taxon>
        <taxon>asterids</taxon>
        <taxon>campanulids</taxon>
        <taxon>Asterales</taxon>
        <taxon>Asteraceae</taxon>
        <taxon>Asteroideae</taxon>
        <taxon>Anthemideae</taxon>
        <taxon>Anthemidinae</taxon>
        <taxon>Tanacetum</taxon>
    </lineage>
</organism>
<gene>
    <name evidence="1" type="ORF">Tco_0751904</name>
</gene>
<dbReference type="InterPro" id="IPR021109">
    <property type="entry name" value="Peptidase_aspartic_dom_sf"/>
</dbReference>
<reference evidence="1" key="2">
    <citation type="submission" date="2022-01" db="EMBL/GenBank/DDBJ databases">
        <authorList>
            <person name="Yamashiro T."/>
            <person name="Shiraishi A."/>
            <person name="Satake H."/>
            <person name="Nakayama K."/>
        </authorList>
    </citation>
    <scope>NUCLEOTIDE SEQUENCE</scope>
</reference>
<proteinExistence type="predicted"/>
<accession>A0ABQ4Z5C0</accession>
<name>A0ABQ4Z5C0_9ASTR</name>
<dbReference type="PANTHER" id="PTHR33067">
    <property type="entry name" value="RNA-DIRECTED DNA POLYMERASE-RELATED"/>
    <property type="match status" value="1"/>
</dbReference>
<protein>
    <submittedName>
        <fullName evidence="1">Uncharacterized mitochondrial protein-like protein</fullName>
    </submittedName>
</protein>
<dbReference type="Proteomes" id="UP001151760">
    <property type="component" value="Unassembled WGS sequence"/>
</dbReference>
<reference evidence="1" key="1">
    <citation type="journal article" date="2022" name="Int. J. Mol. Sci.">
        <title>Draft Genome of Tanacetum Coccineum: Genomic Comparison of Closely Related Tanacetum-Family Plants.</title>
        <authorList>
            <person name="Yamashiro T."/>
            <person name="Shiraishi A."/>
            <person name="Nakayama K."/>
            <person name="Satake H."/>
        </authorList>
    </citation>
    <scope>NUCLEOTIDE SEQUENCE</scope>
</reference>
<dbReference type="Gene3D" id="2.40.70.10">
    <property type="entry name" value="Acid Proteases"/>
    <property type="match status" value="1"/>
</dbReference>